<feature type="region of interest" description="Disordered" evidence="1">
    <location>
        <begin position="44"/>
        <end position="88"/>
    </location>
</feature>
<name>A0A9N8HCF3_9STRA</name>
<feature type="compositionally biased region" description="Polar residues" evidence="1">
    <location>
        <begin position="57"/>
        <end position="71"/>
    </location>
</feature>
<keyword evidence="3" id="KW-1185">Reference proteome</keyword>
<organism evidence="2 3">
    <name type="scientific">Seminavis robusta</name>
    <dbReference type="NCBI Taxonomy" id="568900"/>
    <lineage>
        <taxon>Eukaryota</taxon>
        <taxon>Sar</taxon>
        <taxon>Stramenopiles</taxon>
        <taxon>Ochrophyta</taxon>
        <taxon>Bacillariophyta</taxon>
        <taxon>Bacillariophyceae</taxon>
        <taxon>Bacillariophycidae</taxon>
        <taxon>Naviculales</taxon>
        <taxon>Naviculaceae</taxon>
        <taxon>Seminavis</taxon>
    </lineage>
</organism>
<protein>
    <submittedName>
        <fullName evidence="2">Uncharacterized protein</fullName>
    </submittedName>
</protein>
<sequence length="294" mass="33041">MKGQNVDPHVVAKFMRHKNIETQGEYNEHSAVHDASRFAAIAKSTVGDNNKRKSPPETATNLDRSTGSSTIPRAPSMEEYPPQYSIGRTMGYSHEECRGGPVMMPTIPLPHQGSFGNGLSESERQELEYLRSQQMMAMDSERMELERLRRQSYVPPRPHYPVCSTAPSRHNYGHGLHFAHEGFSSMVDPRGLYKAKMGVFREQVPYGTQYIPRQPSALTPQGNGVMVMGSSPDEDEMDDQKMPALLVPCGPGCDVLLRIEGAMWRYVDGMDNTIRHGKKENEDRLVSSFVGWRL</sequence>
<dbReference type="EMBL" id="CAICTM010000406">
    <property type="protein sequence ID" value="CAB9509828.1"/>
    <property type="molecule type" value="Genomic_DNA"/>
</dbReference>
<gene>
    <name evidence="2" type="ORF">SEMRO_407_G136560.1</name>
</gene>
<dbReference type="AlphaFoldDB" id="A0A9N8HCF3"/>
<proteinExistence type="predicted"/>
<evidence type="ECO:0000256" key="1">
    <source>
        <dbReference type="SAM" id="MobiDB-lite"/>
    </source>
</evidence>
<accession>A0A9N8HCF3</accession>
<evidence type="ECO:0000313" key="3">
    <source>
        <dbReference type="Proteomes" id="UP001153069"/>
    </source>
</evidence>
<dbReference type="Proteomes" id="UP001153069">
    <property type="component" value="Unassembled WGS sequence"/>
</dbReference>
<evidence type="ECO:0000313" key="2">
    <source>
        <dbReference type="EMBL" id="CAB9509828.1"/>
    </source>
</evidence>
<reference evidence="2" key="1">
    <citation type="submission" date="2020-06" db="EMBL/GenBank/DDBJ databases">
        <authorList>
            <consortium name="Plant Systems Biology data submission"/>
        </authorList>
    </citation>
    <scope>NUCLEOTIDE SEQUENCE</scope>
    <source>
        <strain evidence="2">D6</strain>
    </source>
</reference>
<comment type="caution">
    <text evidence="2">The sequence shown here is derived from an EMBL/GenBank/DDBJ whole genome shotgun (WGS) entry which is preliminary data.</text>
</comment>